<evidence type="ECO:0000313" key="3">
    <source>
        <dbReference type="EMBL" id="KAK9817325.1"/>
    </source>
</evidence>
<dbReference type="Proteomes" id="UP001438707">
    <property type="component" value="Unassembled WGS sequence"/>
</dbReference>
<dbReference type="SUPFAM" id="SSF55008">
    <property type="entry name" value="HMA, heavy metal-associated domain"/>
    <property type="match status" value="1"/>
</dbReference>
<gene>
    <name evidence="3" type="ORF">WJX74_004421</name>
</gene>
<dbReference type="AlphaFoldDB" id="A0AAW1Q8X6"/>
<dbReference type="PANTHER" id="PTHR22814">
    <property type="entry name" value="COPPER TRANSPORT PROTEIN ATOX1-RELATED"/>
    <property type="match status" value="1"/>
</dbReference>
<name>A0AAW1Q8X6_9CHLO</name>
<dbReference type="PROSITE" id="PS50846">
    <property type="entry name" value="HMA_2"/>
    <property type="match status" value="1"/>
</dbReference>
<dbReference type="PANTHER" id="PTHR22814:SF287">
    <property type="entry name" value="COPPER TRANSPORT PROTEIN ATX1"/>
    <property type="match status" value="1"/>
</dbReference>
<sequence>MVNEVALKVGMTCGGCEAAVRKVLGKLDGVQSVDVDLPSQKVLVKGDVTPEAVVSQVSKTGKPTELWK</sequence>
<evidence type="ECO:0000256" key="1">
    <source>
        <dbReference type="ARBA" id="ARBA00022723"/>
    </source>
</evidence>
<accession>A0AAW1Q8X6</accession>
<dbReference type="InterPro" id="IPR036163">
    <property type="entry name" value="HMA_dom_sf"/>
</dbReference>
<evidence type="ECO:0000259" key="2">
    <source>
        <dbReference type="PROSITE" id="PS50846"/>
    </source>
</evidence>
<dbReference type="InterPro" id="IPR006121">
    <property type="entry name" value="HMA_dom"/>
</dbReference>
<dbReference type="Gene3D" id="3.30.70.100">
    <property type="match status" value="1"/>
</dbReference>
<dbReference type="FunFam" id="3.30.70.100:FF:000008">
    <property type="entry name" value="Copper transport protein ATOX1"/>
    <property type="match status" value="1"/>
</dbReference>
<protein>
    <recommendedName>
        <fullName evidence="2">HMA domain-containing protein</fullName>
    </recommendedName>
</protein>
<organism evidence="3 4">
    <name type="scientific">Apatococcus lobatus</name>
    <dbReference type="NCBI Taxonomy" id="904363"/>
    <lineage>
        <taxon>Eukaryota</taxon>
        <taxon>Viridiplantae</taxon>
        <taxon>Chlorophyta</taxon>
        <taxon>core chlorophytes</taxon>
        <taxon>Trebouxiophyceae</taxon>
        <taxon>Chlorellales</taxon>
        <taxon>Chlorellaceae</taxon>
        <taxon>Apatococcus</taxon>
    </lineage>
</organism>
<dbReference type="GO" id="GO:0046872">
    <property type="term" value="F:metal ion binding"/>
    <property type="evidence" value="ECO:0007669"/>
    <property type="project" value="UniProtKB-KW"/>
</dbReference>
<keyword evidence="4" id="KW-1185">Reference proteome</keyword>
<proteinExistence type="predicted"/>
<dbReference type="EMBL" id="JALJOS010000075">
    <property type="protein sequence ID" value="KAK9817325.1"/>
    <property type="molecule type" value="Genomic_DNA"/>
</dbReference>
<feature type="domain" description="HMA" evidence="2">
    <location>
        <begin position="2"/>
        <end position="65"/>
    </location>
</feature>
<dbReference type="Pfam" id="PF00403">
    <property type="entry name" value="HMA"/>
    <property type="match status" value="1"/>
</dbReference>
<keyword evidence="1" id="KW-0479">Metal-binding</keyword>
<dbReference type="CDD" id="cd00371">
    <property type="entry name" value="HMA"/>
    <property type="match status" value="1"/>
</dbReference>
<comment type="caution">
    <text evidence="3">The sequence shown here is derived from an EMBL/GenBank/DDBJ whole genome shotgun (WGS) entry which is preliminary data.</text>
</comment>
<reference evidence="3 4" key="1">
    <citation type="journal article" date="2024" name="Nat. Commun.">
        <title>Phylogenomics reveals the evolutionary origins of lichenization in chlorophyte algae.</title>
        <authorList>
            <person name="Puginier C."/>
            <person name="Libourel C."/>
            <person name="Otte J."/>
            <person name="Skaloud P."/>
            <person name="Haon M."/>
            <person name="Grisel S."/>
            <person name="Petersen M."/>
            <person name="Berrin J.G."/>
            <person name="Delaux P.M."/>
            <person name="Dal Grande F."/>
            <person name="Keller J."/>
        </authorList>
    </citation>
    <scope>NUCLEOTIDE SEQUENCE [LARGE SCALE GENOMIC DNA]</scope>
    <source>
        <strain evidence="3 4">SAG 2145</strain>
    </source>
</reference>
<evidence type="ECO:0000313" key="4">
    <source>
        <dbReference type="Proteomes" id="UP001438707"/>
    </source>
</evidence>